<dbReference type="PATRIC" id="fig|1461584.3.peg.2402"/>
<evidence type="ECO:0000256" key="1">
    <source>
        <dbReference type="ARBA" id="ARBA00023015"/>
    </source>
</evidence>
<dbReference type="Pfam" id="PF07729">
    <property type="entry name" value="FCD"/>
    <property type="match status" value="1"/>
</dbReference>
<dbReference type="InterPro" id="IPR000524">
    <property type="entry name" value="Tscrpt_reg_HTH_GntR"/>
</dbReference>
<sequence length="233" mass="24635">MRTHQLVLNWLETALAAGDLAVGDRLPGERALAEQIGVSRASVREGIRILEAMGMVRAGVGSGPESGTVVTANPAAALSSALRLHIASSHLAVADVVETRVMLESWTGLHARAGAPSLEQAGQLLDAMDDAGLDVADFLELDTRFHVALAEAAGNSLINAMMASLRDSIRGYTLARARNVPSWENTACRLRGEHRAILAAVREGRSGDAGRLLAEHIRGYYRESEPAQQAAAG</sequence>
<dbReference type="PANTHER" id="PTHR43537:SF5">
    <property type="entry name" value="UXU OPERON TRANSCRIPTIONAL REGULATOR"/>
    <property type="match status" value="1"/>
</dbReference>
<organism evidence="5">
    <name type="scientific">Arthrobacter saudimassiliensis</name>
    <dbReference type="NCBI Taxonomy" id="1461584"/>
    <lineage>
        <taxon>Bacteria</taxon>
        <taxon>Bacillati</taxon>
        <taxon>Actinomycetota</taxon>
        <taxon>Actinomycetes</taxon>
        <taxon>Micrococcales</taxon>
        <taxon>Micrococcaceae</taxon>
        <taxon>Arthrobacter</taxon>
    </lineage>
</organism>
<dbReference type="Gene3D" id="1.20.120.530">
    <property type="entry name" value="GntR ligand-binding domain-like"/>
    <property type="match status" value="1"/>
</dbReference>
<dbReference type="InterPro" id="IPR036388">
    <property type="entry name" value="WH-like_DNA-bd_sf"/>
</dbReference>
<dbReference type="InterPro" id="IPR036390">
    <property type="entry name" value="WH_DNA-bd_sf"/>
</dbReference>
<dbReference type="Gene3D" id="1.10.10.10">
    <property type="entry name" value="Winged helix-like DNA-binding domain superfamily/Winged helix DNA-binding domain"/>
    <property type="match status" value="1"/>
</dbReference>
<gene>
    <name evidence="5" type="primary">lutR_4</name>
    <name evidence="5" type="ORF">BN1051_02427</name>
</gene>
<evidence type="ECO:0000259" key="4">
    <source>
        <dbReference type="PROSITE" id="PS50949"/>
    </source>
</evidence>
<accession>A0A078MS21</accession>
<dbReference type="PROSITE" id="PS50949">
    <property type="entry name" value="HTH_GNTR"/>
    <property type="match status" value="1"/>
</dbReference>
<proteinExistence type="predicted"/>
<dbReference type="PRINTS" id="PR00035">
    <property type="entry name" value="HTHGNTR"/>
</dbReference>
<dbReference type="SUPFAM" id="SSF46785">
    <property type="entry name" value="Winged helix' DNA-binding domain"/>
    <property type="match status" value="1"/>
</dbReference>
<keyword evidence="3" id="KW-0804">Transcription</keyword>
<dbReference type="EMBL" id="LN483071">
    <property type="protein sequence ID" value="CEA09064.1"/>
    <property type="molecule type" value="Genomic_DNA"/>
</dbReference>
<dbReference type="SMART" id="SM00895">
    <property type="entry name" value="FCD"/>
    <property type="match status" value="1"/>
</dbReference>
<evidence type="ECO:0000256" key="2">
    <source>
        <dbReference type="ARBA" id="ARBA00023125"/>
    </source>
</evidence>
<dbReference type="PANTHER" id="PTHR43537">
    <property type="entry name" value="TRANSCRIPTIONAL REGULATOR, GNTR FAMILY"/>
    <property type="match status" value="1"/>
</dbReference>
<dbReference type="CDD" id="cd07377">
    <property type="entry name" value="WHTH_GntR"/>
    <property type="match status" value="1"/>
</dbReference>
<evidence type="ECO:0000313" key="5">
    <source>
        <dbReference type="EMBL" id="CEA09064.1"/>
    </source>
</evidence>
<dbReference type="Pfam" id="PF00392">
    <property type="entry name" value="GntR"/>
    <property type="match status" value="1"/>
</dbReference>
<dbReference type="GO" id="GO:0003677">
    <property type="term" value="F:DNA binding"/>
    <property type="evidence" value="ECO:0007669"/>
    <property type="project" value="UniProtKB-KW"/>
</dbReference>
<name>A0A078MS21_9MICC</name>
<keyword evidence="1" id="KW-0805">Transcription regulation</keyword>
<keyword evidence="2" id="KW-0238">DNA-binding</keyword>
<dbReference type="AlphaFoldDB" id="A0A078MS21"/>
<dbReference type="InterPro" id="IPR008920">
    <property type="entry name" value="TF_FadR/GntR_C"/>
</dbReference>
<protein>
    <submittedName>
        <fullName evidence="5">HTH-type transcriptional regulator LutR</fullName>
    </submittedName>
</protein>
<feature type="domain" description="HTH gntR-type" evidence="4">
    <location>
        <begin position="1"/>
        <end position="73"/>
    </location>
</feature>
<dbReference type="SMART" id="SM00345">
    <property type="entry name" value="HTH_GNTR"/>
    <property type="match status" value="1"/>
</dbReference>
<evidence type="ECO:0000256" key="3">
    <source>
        <dbReference type="ARBA" id="ARBA00023163"/>
    </source>
</evidence>
<dbReference type="InterPro" id="IPR011711">
    <property type="entry name" value="GntR_C"/>
</dbReference>
<reference evidence="5" key="1">
    <citation type="submission" date="2014-07" db="EMBL/GenBank/DDBJ databases">
        <authorList>
            <person name="Urmite Genomes Urmite Genomes"/>
        </authorList>
    </citation>
    <scope>NUCLEOTIDE SEQUENCE</scope>
    <source>
        <strain evidence="5">11W110_air</strain>
    </source>
</reference>
<dbReference type="SUPFAM" id="SSF48008">
    <property type="entry name" value="GntR ligand-binding domain-like"/>
    <property type="match status" value="1"/>
</dbReference>
<dbReference type="GO" id="GO:0003700">
    <property type="term" value="F:DNA-binding transcription factor activity"/>
    <property type="evidence" value="ECO:0007669"/>
    <property type="project" value="InterPro"/>
</dbReference>